<dbReference type="Proteomes" id="UP000275408">
    <property type="component" value="Unassembled WGS sequence"/>
</dbReference>
<keyword evidence="2" id="KW-1185">Reference proteome</keyword>
<proteinExistence type="predicted"/>
<comment type="caution">
    <text evidence="1">The sequence shown here is derived from an EMBL/GenBank/DDBJ whole genome shotgun (WGS) entry which is preliminary data.</text>
</comment>
<sequence length="157" mass="17758">MVTSCVSCLATTSPISNSEFDFRFISCASRQPRIIFAPFTGDRVRGVVYCFRCSKPRCIYAPKQLSTRERTLLDEIATNSVFSCGTPLLPLLHPLEDRIFMKTLRSCDEPVEMTFYSSNLDSIKTCCYCGSTDNPFSETEKDQDAIRRHRAIDAATR</sequence>
<evidence type="ECO:0000313" key="2">
    <source>
        <dbReference type="Proteomes" id="UP000275408"/>
    </source>
</evidence>
<gene>
    <name evidence="1" type="ORF">pdam_00001666</name>
</gene>
<organism evidence="1 2">
    <name type="scientific">Pocillopora damicornis</name>
    <name type="common">Cauliflower coral</name>
    <name type="synonym">Millepora damicornis</name>
    <dbReference type="NCBI Taxonomy" id="46731"/>
    <lineage>
        <taxon>Eukaryota</taxon>
        <taxon>Metazoa</taxon>
        <taxon>Cnidaria</taxon>
        <taxon>Anthozoa</taxon>
        <taxon>Hexacorallia</taxon>
        <taxon>Scleractinia</taxon>
        <taxon>Astrocoeniina</taxon>
        <taxon>Pocilloporidae</taxon>
        <taxon>Pocillopora</taxon>
    </lineage>
</organism>
<dbReference type="AlphaFoldDB" id="A0A3M6UPL3"/>
<accession>A0A3M6UPL3</accession>
<evidence type="ECO:0000313" key="1">
    <source>
        <dbReference type="EMBL" id="RMX55643.1"/>
    </source>
</evidence>
<dbReference type="EMBL" id="RCHS01001028">
    <property type="protein sequence ID" value="RMX55643.1"/>
    <property type="molecule type" value="Genomic_DNA"/>
</dbReference>
<protein>
    <submittedName>
        <fullName evidence="1">Uncharacterized protein</fullName>
    </submittedName>
</protein>
<name>A0A3M6UPL3_POCDA</name>
<reference evidence="1 2" key="1">
    <citation type="journal article" date="2018" name="Sci. Rep.">
        <title>Comparative analysis of the Pocillopora damicornis genome highlights role of immune system in coral evolution.</title>
        <authorList>
            <person name="Cunning R."/>
            <person name="Bay R.A."/>
            <person name="Gillette P."/>
            <person name="Baker A.C."/>
            <person name="Traylor-Knowles N."/>
        </authorList>
    </citation>
    <scope>NUCLEOTIDE SEQUENCE [LARGE SCALE GENOMIC DNA]</scope>
    <source>
        <strain evidence="1">RSMAS</strain>
        <tissue evidence="1">Whole animal</tissue>
    </source>
</reference>